<organism evidence="2 3">
    <name type="scientific">Yoonia maritima</name>
    <dbReference type="NCBI Taxonomy" id="1435347"/>
    <lineage>
        <taxon>Bacteria</taxon>
        <taxon>Pseudomonadati</taxon>
        <taxon>Pseudomonadota</taxon>
        <taxon>Alphaproteobacteria</taxon>
        <taxon>Rhodobacterales</taxon>
        <taxon>Paracoccaceae</taxon>
        <taxon>Yoonia</taxon>
    </lineage>
</organism>
<comment type="caution">
    <text evidence="2">The sequence shown here is derived from an EMBL/GenBank/DDBJ whole genome shotgun (WGS) entry which is preliminary data.</text>
</comment>
<dbReference type="CDD" id="cd02198">
    <property type="entry name" value="YjgH_like"/>
    <property type="match status" value="1"/>
</dbReference>
<keyword evidence="3" id="KW-1185">Reference proteome</keyword>
<dbReference type="SUPFAM" id="SSF55298">
    <property type="entry name" value="YjgF-like"/>
    <property type="match status" value="1"/>
</dbReference>
<dbReference type="InterPro" id="IPR038743">
    <property type="entry name" value="YjgH-like"/>
</dbReference>
<comment type="similarity">
    <text evidence="1">Belongs to the RutC family.</text>
</comment>
<gene>
    <name evidence="2" type="ORF">CLV80_10472</name>
</gene>
<dbReference type="PANTHER" id="PTHR11803:SF58">
    <property type="entry name" value="PROTEIN HMF1-RELATED"/>
    <property type="match status" value="1"/>
</dbReference>
<name>A0A2T0W003_9RHOB</name>
<dbReference type="PANTHER" id="PTHR11803">
    <property type="entry name" value="2-IMINOBUTANOATE/2-IMINOPROPANOATE DEAMINASE RIDA"/>
    <property type="match status" value="1"/>
</dbReference>
<dbReference type="Gene3D" id="3.30.1330.40">
    <property type="entry name" value="RutC-like"/>
    <property type="match status" value="1"/>
</dbReference>
<proteinExistence type="inferred from homology"/>
<evidence type="ECO:0000313" key="3">
    <source>
        <dbReference type="Proteomes" id="UP000238007"/>
    </source>
</evidence>
<dbReference type="GO" id="GO:0005829">
    <property type="term" value="C:cytosol"/>
    <property type="evidence" value="ECO:0007669"/>
    <property type="project" value="TreeGrafter"/>
</dbReference>
<accession>A0A2T0W003</accession>
<evidence type="ECO:0000313" key="2">
    <source>
        <dbReference type="EMBL" id="PRY78110.1"/>
    </source>
</evidence>
<sequence>MAITPVIPPAFQTAYEQIKMSPGVLSGDHLFLTGMTGGDPDGQMPSDPAKQMRNAFDKIGLILSEANLPFAAIAEMTTYHIGLRDHFELFDQIRLEYLQPPYPAWTAIEAAGLRREGAIIEIRVVANVGTQTE</sequence>
<dbReference type="RefSeq" id="WP_106356324.1">
    <property type="nucleotide sequence ID" value="NZ_PVTP01000004.1"/>
</dbReference>
<reference evidence="2 3" key="1">
    <citation type="submission" date="2018-03" db="EMBL/GenBank/DDBJ databases">
        <title>Genomic Encyclopedia of Archaeal and Bacterial Type Strains, Phase II (KMG-II): from individual species to whole genera.</title>
        <authorList>
            <person name="Goeker M."/>
        </authorList>
    </citation>
    <scope>NUCLEOTIDE SEQUENCE [LARGE SCALE GENOMIC DNA]</scope>
    <source>
        <strain evidence="2 3">DSM 101533</strain>
    </source>
</reference>
<dbReference type="EMBL" id="PVTP01000004">
    <property type="protein sequence ID" value="PRY78110.1"/>
    <property type="molecule type" value="Genomic_DNA"/>
</dbReference>
<dbReference type="Proteomes" id="UP000238007">
    <property type="component" value="Unassembled WGS sequence"/>
</dbReference>
<dbReference type="InterPro" id="IPR006175">
    <property type="entry name" value="YjgF/YER057c/UK114"/>
</dbReference>
<dbReference type="GO" id="GO:0019239">
    <property type="term" value="F:deaminase activity"/>
    <property type="evidence" value="ECO:0007669"/>
    <property type="project" value="TreeGrafter"/>
</dbReference>
<dbReference type="AlphaFoldDB" id="A0A2T0W003"/>
<dbReference type="OrthoDB" id="583118at2"/>
<dbReference type="InterPro" id="IPR035959">
    <property type="entry name" value="RutC-like_sf"/>
</dbReference>
<protein>
    <submittedName>
        <fullName evidence="2">Enamine deaminase RidA (YjgF/YER057c/UK114 family)</fullName>
    </submittedName>
</protein>
<evidence type="ECO:0000256" key="1">
    <source>
        <dbReference type="ARBA" id="ARBA00010552"/>
    </source>
</evidence>
<dbReference type="Pfam" id="PF01042">
    <property type="entry name" value="Ribonuc_L-PSP"/>
    <property type="match status" value="1"/>
</dbReference>